<dbReference type="EMBL" id="JAHUTJ010052149">
    <property type="protein sequence ID" value="MED6285073.1"/>
    <property type="molecule type" value="Genomic_DNA"/>
</dbReference>
<evidence type="ECO:0000313" key="2">
    <source>
        <dbReference type="Proteomes" id="UP001352852"/>
    </source>
</evidence>
<reference evidence="1 2" key="1">
    <citation type="submission" date="2021-06" db="EMBL/GenBank/DDBJ databases">
        <authorList>
            <person name="Palmer J.M."/>
        </authorList>
    </citation>
    <scope>NUCLEOTIDE SEQUENCE [LARGE SCALE GENOMIC DNA]</scope>
    <source>
        <strain evidence="1 2">CL_MEX2019</strain>
        <tissue evidence="1">Muscle</tissue>
    </source>
</reference>
<comment type="caution">
    <text evidence="1">The sequence shown here is derived from an EMBL/GenBank/DDBJ whole genome shotgun (WGS) entry which is preliminary data.</text>
</comment>
<gene>
    <name evidence="1" type="ORF">CHARACLAT_025557</name>
</gene>
<proteinExistence type="predicted"/>
<evidence type="ECO:0000313" key="1">
    <source>
        <dbReference type="EMBL" id="MED6285073.1"/>
    </source>
</evidence>
<name>A0ABU7EFP6_9TELE</name>
<organism evidence="1 2">
    <name type="scientific">Characodon lateralis</name>
    <dbReference type="NCBI Taxonomy" id="208331"/>
    <lineage>
        <taxon>Eukaryota</taxon>
        <taxon>Metazoa</taxon>
        <taxon>Chordata</taxon>
        <taxon>Craniata</taxon>
        <taxon>Vertebrata</taxon>
        <taxon>Euteleostomi</taxon>
        <taxon>Actinopterygii</taxon>
        <taxon>Neopterygii</taxon>
        <taxon>Teleostei</taxon>
        <taxon>Neoteleostei</taxon>
        <taxon>Acanthomorphata</taxon>
        <taxon>Ovalentaria</taxon>
        <taxon>Atherinomorphae</taxon>
        <taxon>Cyprinodontiformes</taxon>
        <taxon>Goodeidae</taxon>
        <taxon>Characodon</taxon>
    </lineage>
</organism>
<accession>A0ABU7EFP6</accession>
<dbReference type="Proteomes" id="UP001352852">
    <property type="component" value="Unassembled WGS sequence"/>
</dbReference>
<keyword evidence="2" id="KW-1185">Reference proteome</keyword>
<sequence>MMLSVKCTSPSCSKITPQHDAASSVLHIWDDVIMLKRFSLSEFELVVSVALGVMASCLYRTSFTVDNDSLPSFSSIFTRSLALVLWFINIFHTRTCSVLGH</sequence>
<protein>
    <submittedName>
        <fullName evidence="1">Uncharacterized protein</fullName>
    </submittedName>
</protein>